<dbReference type="AlphaFoldDB" id="W4QSB1"/>
<name>W4QSB1_HALA3</name>
<dbReference type="InterPro" id="IPR039448">
    <property type="entry name" value="Beta_helix"/>
</dbReference>
<dbReference type="eggNOG" id="ENOG5030K6Y">
    <property type="taxonomic scope" value="Bacteria"/>
</dbReference>
<dbReference type="InterPro" id="IPR006626">
    <property type="entry name" value="PbH1"/>
</dbReference>
<feature type="transmembrane region" description="Helical" evidence="1">
    <location>
        <begin position="6"/>
        <end position="24"/>
    </location>
</feature>
<dbReference type="InterPro" id="IPR011050">
    <property type="entry name" value="Pectin_lyase_fold/virulence"/>
</dbReference>
<organism evidence="3 4">
    <name type="scientific">Halalkalibacter akibai (strain ATCC 43226 / DSM 21942 / CIP 109018 / JCM 9157 / 1139)</name>
    <name type="common">Bacillus akibai</name>
    <dbReference type="NCBI Taxonomy" id="1236973"/>
    <lineage>
        <taxon>Bacteria</taxon>
        <taxon>Bacillati</taxon>
        <taxon>Bacillota</taxon>
        <taxon>Bacilli</taxon>
        <taxon>Bacillales</taxon>
        <taxon>Bacillaceae</taxon>
        <taxon>Halalkalibacter</taxon>
    </lineage>
</organism>
<proteinExistence type="predicted"/>
<keyword evidence="1" id="KW-1133">Transmembrane helix</keyword>
<dbReference type="Gene3D" id="2.60.120.260">
    <property type="entry name" value="Galactose-binding domain-like"/>
    <property type="match status" value="1"/>
</dbReference>
<dbReference type="SMART" id="SM00710">
    <property type="entry name" value="PbH1"/>
    <property type="match status" value="8"/>
</dbReference>
<protein>
    <recommendedName>
        <fullName evidence="2">Right handed beta helix domain-containing protein</fullName>
    </recommendedName>
</protein>
<keyword evidence="4" id="KW-1185">Reference proteome</keyword>
<dbReference type="SUPFAM" id="SSF51126">
    <property type="entry name" value="Pectin lyase-like"/>
    <property type="match status" value="1"/>
</dbReference>
<sequence>MDRRNFIVNFLLWLLAIFYGYRIAGIREHLSSQKELINDKGMSFSQKIQILKEQSIKNATNLESRGINIMYPPSPLTGARGDGSDETKIIQAIINYAKNGDTLFIPDGTFVTSYIEVTKRLSINGTGVIKLKDNTNTQLWKFTNVSDFSITGITFDGNKEKQTSSSEHSLQLSGCSNVIIDKVTVRNHRGNGFIANNSNKITARSCKFYGNVTTNGIYQNSKNCKFIDCYSWGSDGFGLQLKFDCQNCDILNCHSFDNKREGFNIIDGPKYCNLIGNHAYRNGDGGIVIGEDFKQGLSQHILIQGNYCFKNHYDGININNTKMAYFRILGNECFNNNQSNGLDEVHRHGIFIANKATNIIIEGNICYDDQHIKTQEFGLFIGAGAKIYVSKSNNFNHNKLGKISEQTAQDCNNIIELATTIPTNQLSNPSFETWDTSLPAHWTAGGAGHSLLRETTMARSRFSALITANHELAFLKQDLNIHHFQGSRLKLGMWVHCKENGGAKIALYAFVGGSAIASTTKHSGTGWEYLVVERPVKDMFTSLFVRCEVSPGNKAIFDEGLLLQAV</sequence>
<dbReference type="RefSeq" id="WP_035664165.1">
    <property type="nucleotide sequence ID" value="NZ_BAUV01000013.1"/>
</dbReference>
<evidence type="ECO:0000313" key="3">
    <source>
        <dbReference type="EMBL" id="GAE34995.1"/>
    </source>
</evidence>
<dbReference type="EMBL" id="BAUV01000013">
    <property type="protein sequence ID" value="GAE34995.1"/>
    <property type="molecule type" value="Genomic_DNA"/>
</dbReference>
<evidence type="ECO:0000313" key="4">
    <source>
        <dbReference type="Proteomes" id="UP000018896"/>
    </source>
</evidence>
<dbReference type="Gene3D" id="2.160.20.10">
    <property type="entry name" value="Single-stranded right-handed beta-helix, Pectin lyase-like"/>
    <property type="match status" value="1"/>
</dbReference>
<dbReference type="Pfam" id="PF13229">
    <property type="entry name" value="Beta_helix"/>
    <property type="match status" value="1"/>
</dbReference>
<comment type="caution">
    <text evidence="3">The sequence shown here is derived from an EMBL/GenBank/DDBJ whole genome shotgun (WGS) entry which is preliminary data.</text>
</comment>
<evidence type="ECO:0000256" key="1">
    <source>
        <dbReference type="SAM" id="Phobius"/>
    </source>
</evidence>
<keyword evidence="1" id="KW-0812">Transmembrane</keyword>
<gene>
    <name evidence="3" type="ORF">JCM9157_2085</name>
</gene>
<reference evidence="3 4" key="1">
    <citation type="journal article" date="2014" name="Genome Announc.">
        <title>Draft Genome Sequences of Three Alkaliphilic Bacillus Strains, Bacillus wakoensis JCM 9140T, Bacillus akibai JCM 9157T, and Bacillus hemicellulosilyticus JCM 9152T.</title>
        <authorList>
            <person name="Yuki M."/>
            <person name="Oshima K."/>
            <person name="Suda W."/>
            <person name="Oshida Y."/>
            <person name="Kitamura K."/>
            <person name="Iida T."/>
            <person name="Hattori M."/>
            <person name="Ohkuma M."/>
        </authorList>
    </citation>
    <scope>NUCLEOTIDE SEQUENCE [LARGE SCALE GENOMIC DNA]</scope>
    <source>
        <strain evidence="3 4">JCM 9157</strain>
    </source>
</reference>
<dbReference type="OrthoDB" id="2944103at2"/>
<dbReference type="Proteomes" id="UP000018896">
    <property type="component" value="Unassembled WGS sequence"/>
</dbReference>
<dbReference type="InterPro" id="IPR012334">
    <property type="entry name" value="Pectin_lyas_fold"/>
</dbReference>
<feature type="domain" description="Right handed beta helix" evidence="2">
    <location>
        <begin position="143"/>
        <end position="289"/>
    </location>
</feature>
<evidence type="ECO:0000259" key="2">
    <source>
        <dbReference type="Pfam" id="PF13229"/>
    </source>
</evidence>
<accession>W4QSB1</accession>
<keyword evidence="1" id="KW-0472">Membrane</keyword>